<proteinExistence type="predicted"/>
<evidence type="ECO:0000313" key="2">
    <source>
        <dbReference type="Proteomes" id="UP000614714"/>
    </source>
</evidence>
<dbReference type="EMBL" id="JAEMHL010000014">
    <property type="protein sequence ID" value="MBJ6752395.1"/>
    <property type="molecule type" value="Genomic_DNA"/>
</dbReference>
<name>A0ABS0YJC2_9BACT</name>
<keyword evidence="2" id="KW-1185">Reference proteome</keyword>
<comment type="caution">
    <text evidence="1">The sequence shown here is derived from an EMBL/GenBank/DDBJ whole genome shotgun (WGS) entry which is preliminary data.</text>
</comment>
<sequence length="306" mass="33881">MSILLPAEAYGREPETAAPPATAAPQIALQPPWLSFVDRFMVALFELPFGASLLTPFEEHAGGADAYGDGSSAPDIPFLTLDLRLNLGGAKEAQACFYDICYGPHGLVLVNFAFGGPVVDAALAPDRGATMPALLPFREFLLALCAACPVLIGTIGVELDALIPDISFDGLVYDRKLSYRDFFHLAWHAKLGDYAFMFVNPAVFDGGKPLVMDRIAPARSFPSTQESSMYRDLLLCYEMVENDYLGEQAYRKMYESNWPKDDKDDALGYLARAISVAGTLELEQYEAELRERYEQIRTVYDAQFRR</sequence>
<dbReference type="Proteomes" id="UP000614714">
    <property type="component" value="Unassembled WGS sequence"/>
</dbReference>
<evidence type="ECO:0000313" key="1">
    <source>
        <dbReference type="EMBL" id="MBJ6752395.1"/>
    </source>
</evidence>
<gene>
    <name evidence="1" type="ORF">JFN91_19440</name>
</gene>
<dbReference type="RefSeq" id="WP_199390803.1">
    <property type="nucleotide sequence ID" value="NZ_JAEMHL010000014.1"/>
</dbReference>
<protein>
    <submittedName>
        <fullName evidence="1">Uncharacterized protein</fullName>
    </submittedName>
</protein>
<reference evidence="1 2" key="1">
    <citation type="submission" date="2020-12" db="EMBL/GenBank/DDBJ databases">
        <title>Geomonas sp. Red421, isolated from paddy soil.</title>
        <authorList>
            <person name="Xu Z."/>
            <person name="Zhang Z."/>
            <person name="Masuda Y."/>
            <person name="Itoh H."/>
            <person name="Senoo K."/>
        </authorList>
    </citation>
    <scope>NUCLEOTIDE SEQUENCE [LARGE SCALE GENOMIC DNA]</scope>
    <source>
        <strain evidence="1 2">Red421</strain>
    </source>
</reference>
<organism evidence="1 2">
    <name type="scientific">Geomonas anaerohicana</name>
    <dbReference type="NCBI Taxonomy" id="2798583"/>
    <lineage>
        <taxon>Bacteria</taxon>
        <taxon>Pseudomonadati</taxon>
        <taxon>Thermodesulfobacteriota</taxon>
        <taxon>Desulfuromonadia</taxon>
        <taxon>Geobacterales</taxon>
        <taxon>Geobacteraceae</taxon>
        <taxon>Geomonas</taxon>
    </lineage>
</organism>
<accession>A0ABS0YJC2</accession>